<evidence type="ECO:0000256" key="2">
    <source>
        <dbReference type="ARBA" id="ARBA00022529"/>
    </source>
</evidence>
<evidence type="ECO:0000256" key="3">
    <source>
        <dbReference type="ARBA" id="ARBA00022577"/>
    </source>
</evidence>
<dbReference type="PANTHER" id="PTHR48224:SF1">
    <property type="entry name" value="DEFENSIN-LIKE PROTEIN 270"/>
    <property type="match status" value="1"/>
</dbReference>
<keyword evidence="4" id="KW-0611">Plant defense</keyword>
<dbReference type="Pfam" id="PF25052">
    <property type="entry name" value="AtDEF-like"/>
    <property type="match status" value="1"/>
</dbReference>
<gene>
    <name evidence="6" type="ORF">MKW98_010926</name>
</gene>
<keyword evidence="3" id="KW-0295">Fungicide</keyword>
<keyword evidence="5" id="KW-0732">Signal</keyword>
<dbReference type="Proteomes" id="UP001202328">
    <property type="component" value="Unassembled WGS sequence"/>
</dbReference>
<evidence type="ECO:0000256" key="1">
    <source>
        <dbReference type="ARBA" id="ARBA00006722"/>
    </source>
</evidence>
<reference evidence="6" key="1">
    <citation type="submission" date="2022-04" db="EMBL/GenBank/DDBJ databases">
        <title>A functionally conserved STORR gene fusion in Papaver species that diverged 16.8 million years ago.</title>
        <authorList>
            <person name="Catania T."/>
        </authorList>
    </citation>
    <scope>NUCLEOTIDE SEQUENCE</scope>
    <source>
        <strain evidence="6">S-188037</strain>
    </source>
</reference>
<comment type="caution">
    <text evidence="6">The sequence shown here is derived from an EMBL/GenBank/DDBJ whole genome shotgun (WGS) entry which is preliminary data.</text>
</comment>
<sequence>MASFKHFSSLTHLVIALIFGFILVSSFSVDAGRTFGGVVPQDYTDDCQFLGSCKDGSDCTSQCEQRSLYDGARCIDNPNGRRGFRCCCIAA</sequence>
<dbReference type="PANTHER" id="PTHR48224">
    <property type="entry name" value="DEFENSIN-LIKE PROTEIN 270-RELATED"/>
    <property type="match status" value="1"/>
</dbReference>
<evidence type="ECO:0000313" key="7">
    <source>
        <dbReference type="Proteomes" id="UP001202328"/>
    </source>
</evidence>
<keyword evidence="7" id="KW-1185">Reference proteome</keyword>
<protein>
    <submittedName>
        <fullName evidence="6">Uncharacterized protein</fullName>
    </submittedName>
</protein>
<dbReference type="InterPro" id="IPR010851">
    <property type="entry name" value="DEFL"/>
</dbReference>
<comment type="similarity">
    <text evidence="1">Belongs to the DEFL family.</text>
</comment>
<evidence type="ECO:0000313" key="6">
    <source>
        <dbReference type="EMBL" id="KAI3911982.1"/>
    </source>
</evidence>
<evidence type="ECO:0000256" key="5">
    <source>
        <dbReference type="SAM" id="SignalP"/>
    </source>
</evidence>
<feature type="signal peptide" evidence="5">
    <location>
        <begin position="1"/>
        <end position="26"/>
    </location>
</feature>
<keyword evidence="2" id="KW-0929">Antimicrobial</keyword>
<accession>A0AAD4SN71</accession>
<feature type="chain" id="PRO_5042274531" evidence="5">
    <location>
        <begin position="27"/>
        <end position="91"/>
    </location>
</feature>
<dbReference type="GO" id="GO:0050832">
    <property type="term" value="P:defense response to fungus"/>
    <property type="evidence" value="ECO:0007669"/>
    <property type="project" value="UniProtKB-KW"/>
</dbReference>
<dbReference type="AlphaFoldDB" id="A0AAD4SN71"/>
<dbReference type="EMBL" id="JAJJMB010009862">
    <property type="protein sequence ID" value="KAI3911982.1"/>
    <property type="molecule type" value="Genomic_DNA"/>
</dbReference>
<evidence type="ECO:0000256" key="4">
    <source>
        <dbReference type="ARBA" id="ARBA00022821"/>
    </source>
</evidence>
<dbReference type="GO" id="GO:0031640">
    <property type="term" value="P:killing of cells of another organism"/>
    <property type="evidence" value="ECO:0007669"/>
    <property type="project" value="UniProtKB-KW"/>
</dbReference>
<proteinExistence type="inferred from homology"/>
<name>A0AAD4SN71_9MAGN</name>
<organism evidence="6 7">
    <name type="scientific">Papaver atlanticum</name>
    <dbReference type="NCBI Taxonomy" id="357466"/>
    <lineage>
        <taxon>Eukaryota</taxon>
        <taxon>Viridiplantae</taxon>
        <taxon>Streptophyta</taxon>
        <taxon>Embryophyta</taxon>
        <taxon>Tracheophyta</taxon>
        <taxon>Spermatophyta</taxon>
        <taxon>Magnoliopsida</taxon>
        <taxon>Ranunculales</taxon>
        <taxon>Papaveraceae</taxon>
        <taxon>Papaveroideae</taxon>
        <taxon>Papaver</taxon>
    </lineage>
</organism>